<comment type="similarity">
    <text evidence="1">Belongs to the mTERF family.</text>
</comment>
<name>A0A9Q1JVQ8_9CARY</name>
<dbReference type="Pfam" id="PF02536">
    <property type="entry name" value="mTERF"/>
    <property type="match status" value="1"/>
</dbReference>
<dbReference type="InterPro" id="IPR003690">
    <property type="entry name" value="MTERF"/>
</dbReference>
<proteinExistence type="inferred from homology"/>
<dbReference type="SMART" id="SM00733">
    <property type="entry name" value="Mterf"/>
    <property type="match status" value="9"/>
</dbReference>
<protein>
    <recommendedName>
        <fullName evidence="6">Transcription termination factor MTERF2, chloroplastic</fullName>
    </recommendedName>
</protein>
<evidence type="ECO:0000256" key="2">
    <source>
        <dbReference type="ARBA" id="ARBA00022472"/>
    </source>
</evidence>
<reference evidence="4" key="1">
    <citation type="submission" date="2022-04" db="EMBL/GenBank/DDBJ databases">
        <title>Carnegiea gigantea Genome sequencing and assembly v2.</title>
        <authorList>
            <person name="Copetti D."/>
            <person name="Sanderson M.J."/>
            <person name="Burquez A."/>
            <person name="Wojciechowski M.F."/>
        </authorList>
    </citation>
    <scope>NUCLEOTIDE SEQUENCE</scope>
    <source>
        <strain evidence="4">SGP5-SGP5p</strain>
        <tissue evidence="4">Aerial part</tissue>
    </source>
</reference>
<dbReference type="GO" id="GO:0006353">
    <property type="term" value="P:DNA-templated transcription termination"/>
    <property type="evidence" value="ECO:0007669"/>
    <property type="project" value="UniProtKB-KW"/>
</dbReference>
<keyword evidence="5" id="KW-1185">Reference proteome</keyword>
<dbReference type="AlphaFoldDB" id="A0A9Q1JVQ8"/>
<dbReference type="Proteomes" id="UP001153076">
    <property type="component" value="Unassembled WGS sequence"/>
</dbReference>
<evidence type="ECO:0008006" key="6">
    <source>
        <dbReference type="Google" id="ProtNLM"/>
    </source>
</evidence>
<keyword evidence="2" id="KW-0804">Transcription</keyword>
<dbReference type="Gene3D" id="1.25.70.10">
    <property type="entry name" value="Transcription termination factor 3, mitochondrial"/>
    <property type="match status" value="1"/>
</dbReference>
<dbReference type="PANTHER" id="PTHR13068:SF3">
    <property type="entry name" value="MITOCHONDRIAL TRANSCRIPTION TERMINATION FACTOR FAMILY PROTEIN"/>
    <property type="match status" value="1"/>
</dbReference>
<sequence>MLSGASPISTMSFARLLLLSPQSSLPGPSPHCIGHLPRRITPHNLKLKPFLSPPHPWRISIGCSRPSSSSSVSVPINEGENGELDSEERELREIVSEMLEEAGVSKIECVQIAANSPKYAKMLSDGVRDLDELSLWNSWMGEKQEESGMVPVSFKEKVKHIAKEKGDNGKIPYLESAGLSLSSSIHLARLLSSESLPSLIHKVKYVKEIFFSGSADAVLAGTVPRRMMFHLSISVDEDVQQTLSFFEKIEARRGGLDMLGSCDASFRFLIESFPRLLLLPVESKLKPVVKFLEDIGVPTQRTGHVLLLYPPLLFLGIKGIKAALEPFRKVGVMEYNVGRILVKYPWVLSKSIRKNYEGIFTFFDAHKVPEVSIHHAIRDWPLILGCSVDKLKPMIEQFDELGVRTRDLGKVIRTSPQLLYRKLEEFQKVVSFLLEDLGLDEDDLVQILVRCPKIFAGSIENTFQKKVEFLTKLGIRKEQLPRVIRKNPEFLLSDVDRNVTPRLAYLMQFGLSTREIASMVEAFSPLLTYSINHVLRPKLDFLLNIMGKPVSEVVIFPRYFSYSLEKKIRPRFFALRDRNINGSLKDMLGKNDEEFVADYLGIGNSSLTTWASKMPVLIK</sequence>
<evidence type="ECO:0000256" key="3">
    <source>
        <dbReference type="ARBA" id="ARBA00022946"/>
    </source>
</evidence>
<keyword evidence="2" id="KW-0805">Transcription regulation</keyword>
<comment type="caution">
    <text evidence="4">The sequence shown here is derived from an EMBL/GenBank/DDBJ whole genome shotgun (WGS) entry which is preliminary data.</text>
</comment>
<accession>A0A9Q1JVQ8</accession>
<dbReference type="PANTHER" id="PTHR13068">
    <property type="entry name" value="CGI-12 PROTEIN-RELATED"/>
    <property type="match status" value="1"/>
</dbReference>
<dbReference type="GO" id="GO:0003676">
    <property type="term" value="F:nucleic acid binding"/>
    <property type="evidence" value="ECO:0007669"/>
    <property type="project" value="InterPro"/>
</dbReference>
<evidence type="ECO:0000256" key="1">
    <source>
        <dbReference type="ARBA" id="ARBA00007692"/>
    </source>
</evidence>
<keyword evidence="3" id="KW-0809">Transit peptide</keyword>
<keyword evidence="2" id="KW-0806">Transcription termination</keyword>
<gene>
    <name evidence="4" type="ORF">Cgig2_028949</name>
</gene>
<dbReference type="InterPro" id="IPR038538">
    <property type="entry name" value="MTERF_sf"/>
</dbReference>
<evidence type="ECO:0000313" key="4">
    <source>
        <dbReference type="EMBL" id="KAJ8431732.1"/>
    </source>
</evidence>
<organism evidence="4 5">
    <name type="scientific">Carnegiea gigantea</name>
    <dbReference type="NCBI Taxonomy" id="171969"/>
    <lineage>
        <taxon>Eukaryota</taxon>
        <taxon>Viridiplantae</taxon>
        <taxon>Streptophyta</taxon>
        <taxon>Embryophyta</taxon>
        <taxon>Tracheophyta</taxon>
        <taxon>Spermatophyta</taxon>
        <taxon>Magnoliopsida</taxon>
        <taxon>eudicotyledons</taxon>
        <taxon>Gunneridae</taxon>
        <taxon>Pentapetalae</taxon>
        <taxon>Caryophyllales</taxon>
        <taxon>Cactineae</taxon>
        <taxon>Cactaceae</taxon>
        <taxon>Cactoideae</taxon>
        <taxon>Echinocereeae</taxon>
        <taxon>Carnegiea</taxon>
    </lineage>
</organism>
<dbReference type="OrthoDB" id="637682at2759"/>
<dbReference type="EMBL" id="JAKOGI010000664">
    <property type="protein sequence ID" value="KAJ8431732.1"/>
    <property type="molecule type" value="Genomic_DNA"/>
</dbReference>
<evidence type="ECO:0000313" key="5">
    <source>
        <dbReference type="Proteomes" id="UP001153076"/>
    </source>
</evidence>